<protein>
    <submittedName>
        <fullName evidence="2">Uncharacterized protein</fullName>
    </submittedName>
</protein>
<sequence length="235" mass="27565">MCKDPEIFVQKTIKKDVGYGQNTKGFRVWFRNTNIVDTFRDVVFTKPSDKEIISVSEERNNISNYDKNFVEGKDKNDNIESKNTQDSFQEERQKTQDNFQEEKENTQYNFQEKGETDDIGMEHQPTNNEIEEEEYETGKESGEDSDKEKDNMKEDKKKKAESQTIITNKKDVTKGDQGKRKIRKPRWFEDCDTSFTVLNENQLTFIDAIKGGESDKCKKAIVEELEALRRNHTRT</sequence>
<reference evidence="2 3" key="1">
    <citation type="submission" date="2020-04" db="EMBL/GenBank/DDBJ databases">
        <authorList>
            <person name="Wallbank WR R."/>
            <person name="Pardo Diaz C."/>
            <person name="Kozak K."/>
            <person name="Martin S."/>
            <person name="Jiggins C."/>
            <person name="Moest M."/>
            <person name="Warren A I."/>
            <person name="Byers J.R.P. K."/>
            <person name="Montejo-Kovacevich G."/>
            <person name="Yen C E."/>
        </authorList>
    </citation>
    <scope>NUCLEOTIDE SEQUENCE [LARGE SCALE GENOMIC DNA]</scope>
</reference>
<gene>
    <name evidence="2" type="ORF">APLA_LOCUS11198</name>
</gene>
<feature type="compositionally biased region" description="Basic and acidic residues" evidence="1">
    <location>
        <begin position="89"/>
        <end position="105"/>
    </location>
</feature>
<accession>A0A8S1ALU2</accession>
<feature type="compositionally biased region" description="Basic and acidic residues" evidence="1">
    <location>
        <begin position="136"/>
        <end position="161"/>
    </location>
</feature>
<evidence type="ECO:0000313" key="3">
    <source>
        <dbReference type="Proteomes" id="UP000494256"/>
    </source>
</evidence>
<organism evidence="2 3">
    <name type="scientific">Arctia plantaginis</name>
    <name type="common">Wood tiger moth</name>
    <name type="synonym">Phalaena plantaginis</name>
    <dbReference type="NCBI Taxonomy" id="874455"/>
    <lineage>
        <taxon>Eukaryota</taxon>
        <taxon>Metazoa</taxon>
        <taxon>Ecdysozoa</taxon>
        <taxon>Arthropoda</taxon>
        <taxon>Hexapoda</taxon>
        <taxon>Insecta</taxon>
        <taxon>Pterygota</taxon>
        <taxon>Neoptera</taxon>
        <taxon>Endopterygota</taxon>
        <taxon>Lepidoptera</taxon>
        <taxon>Glossata</taxon>
        <taxon>Ditrysia</taxon>
        <taxon>Noctuoidea</taxon>
        <taxon>Erebidae</taxon>
        <taxon>Arctiinae</taxon>
        <taxon>Arctia</taxon>
    </lineage>
</organism>
<evidence type="ECO:0000256" key="1">
    <source>
        <dbReference type="SAM" id="MobiDB-lite"/>
    </source>
</evidence>
<feature type="compositionally biased region" description="Basic and acidic residues" evidence="1">
    <location>
        <begin position="68"/>
        <end position="80"/>
    </location>
</feature>
<dbReference type="OrthoDB" id="5565075at2759"/>
<comment type="caution">
    <text evidence="2">The sequence shown here is derived from an EMBL/GenBank/DDBJ whole genome shotgun (WGS) entry which is preliminary data.</text>
</comment>
<dbReference type="AlphaFoldDB" id="A0A8S1ALU2"/>
<name>A0A8S1ALU2_ARCPL</name>
<proteinExistence type="predicted"/>
<feature type="compositionally biased region" description="Basic and acidic residues" evidence="1">
    <location>
        <begin position="168"/>
        <end position="179"/>
    </location>
</feature>
<dbReference type="EMBL" id="CADEBD010000327">
    <property type="protein sequence ID" value="CAB3245670.1"/>
    <property type="molecule type" value="Genomic_DNA"/>
</dbReference>
<dbReference type="Proteomes" id="UP000494256">
    <property type="component" value="Unassembled WGS sequence"/>
</dbReference>
<feature type="region of interest" description="Disordered" evidence="1">
    <location>
        <begin position="66"/>
        <end position="180"/>
    </location>
</feature>
<evidence type="ECO:0000313" key="2">
    <source>
        <dbReference type="EMBL" id="CAB3245670.1"/>
    </source>
</evidence>